<dbReference type="InterPro" id="IPR008928">
    <property type="entry name" value="6-hairpin_glycosidase_sf"/>
</dbReference>
<reference evidence="2" key="1">
    <citation type="submission" date="2010-01" db="EMBL/GenBank/DDBJ databases">
        <authorList>
            <person name="Aydanian A.G."/>
            <person name="Johnson J.A."/>
            <person name="Tang L."/>
            <person name="Morris J.G.Jr."/>
            <person name="Nair G.B."/>
            <person name="Stine O.C."/>
        </authorList>
    </citation>
    <scope>NUCLEOTIDE SEQUENCE</scope>
    <source>
        <strain evidence="2">CO845</strain>
    </source>
</reference>
<organism evidence="2">
    <name type="scientific">Vibrio cholerae</name>
    <dbReference type="NCBI Taxonomy" id="666"/>
    <lineage>
        <taxon>Bacteria</taxon>
        <taxon>Pseudomonadati</taxon>
        <taxon>Pseudomonadota</taxon>
        <taxon>Gammaproteobacteria</taxon>
        <taxon>Vibrionales</taxon>
        <taxon>Vibrionaceae</taxon>
        <taxon>Vibrio</taxon>
    </lineage>
</organism>
<dbReference type="InterPro" id="IPR010598">
    <property type="entry name" value="C5-epim_C"/>
</dbReference>
<dbReference type="Pfam" id="PF06662">
    <property type="entry name" value="C5-epim_C"/>
    <property type="match status" value="1"/>
</dbReference>
<dbReference type="PANTHER" id="PTHR13174:SF3">
    <property type="entry name" value="D-GLUCURONYL C5-EPIMERASE"/>
    <property type="match status" value="1"/>
</dbReference>
<proteinExistence type="predicted"/>
<dbReference type="GO" id="GO:0047464">
    <property type="term" value="F:heparosan-N-sulfate-glucuronate 5-epimerase activity"/>
    <property type="evidence" value="ECO:0007669"/>
    <property type="project" value="InterPro"/>
</dbReference>
<protein>
    <submittedName>
        <fullName evidence="2">D-glucuronyl C5-epimerase</fullName>
    </submittedName>
</protein>
<sequence length="311" mass="36025">MRGLLMNRKIYLDIRNYFFLKKEFGFESGENSYPLDLSFTYDDFEFHYSPLDSRGIPCIEYESVGLQYNPTRIAAYALVNYNFFVKHNKHEYFDICILCANWFLSIDSARYQYDFDWGDLKSPWISCMAQGEAASVLIRAYKLTGEDKYLLQAEKSLTPLFLPITEGGVQSVLPDGSIFLEEYPSLKPTHVLNGFLYALIGLGEYIDVTGSKVHQDLFDKLVNSLCQNISIWCYAGWSLYEDSVKAKGLNFCTPSYHNLQITQLKWLNKRVNNPDIQHVIEVWEKGLNSFLMRVFALLGKVCFRLKNKAQR</sequence>
<dbReference type="GO" id="GO:0015012">
    <property type="term" value="P:heparan sulfate proteoglycan biosynthetic process"/>
    <property type="evidence" value="ECO:0007669"/>
    <property type="project" value="InterPro"/>
</dbReference>
<dbReference type="SUPFAM" id="SSF48208">
    <property type="entry name" value="Six-hairpin glycosidases"/>
    <property type="match status" value="1"/>
</dbReference>
<accession>D6NM17</accession>
<dbReference type="EMBL" id="GU576499">
    <property type="protein sequence ID" value="ADF81002.1"/>
    <property type="molecule type" value="Genomic_DNA"/>
</dbReference>
<dbReference type="PANTHER" id="PTHR13174">
    <property type="entry name" value="D-GLUCURONYL C5-EPIMERASE"/>
    <property type="match status" value="1"/>
</dbReference>
<evidence type="ECO:0000313" key="2">
    <source>
        <dbReference type="EMBL" id="ADF81002.1"/>
    </source>
</evidence>
<dbReference type="AlphaFoldDB" id="D6NM17"/>
<dbReference type="InterPro" id="IPR039721">
    <property type="entry name" value="C5-epimerase"/>
</dbReference>
<evidence type="ECO:0000259" key="1">
    <source>
        <dbReference type="Pfam" id="PF06662"/>
    </source>
</evidence>
<feature type="domain" description="D-glucuronyl C5-epimerase C-terminal" evidence="1">
    <location>
        <begin position="111"/>
        <end position="285"/>
    </location>
</feature>
<dbReference type="GO" id="GO:0005975">
    <property type="term" value="P:carbohydrate metabolic process"/>
    <property type="evidence" value="ECO:0007669"/>
    <property type="project" value="InterPro"/>
</dbReference>
<reference evidence="2" key="2">
    <citation type="journal article" date="2011" name="Appl. Environ. Microbiol.">
        <title>Genetic Diversity of O-Antigen Biosynthesis Regions in Vibrio cholerae.</title>
        <authorList>
            <person name="Aydanian A."/>
            <person name="Tang L."/>
            <person name="Morris J.G."/>
            <person name="Johnson J.A."/>
            <person name="Stine O.C."/>
        </authorList>
    </citation>
    <scope>NUCLEOTIDE SEQUENCE</scope>
    <source>
        <strain evidence="2">CO845</strain>
    </source>
</reference>
<name>D6NM17_VIBCL</name>